<dbReference type="Proteomes" id="UP001549164">
    <property type="component" value="Unassembled WGS sequence"/>
</dbReference>
<proteinExistence type="predicted"/>
<accession>A0ABV2IGL9</accession>
<evidence type="ECO:0000313" key="2">
    <source>
        <dbReference type="EMBL" id="MET3602081.1"/>
    </source>
</evidence>
<name>A0ABV2IGL9_9HYPH</name>
<dbReference type="EMBL" id="JBEPLY010000020">
    <property type="protein sequence ID" value="MET3602081.1"/>
    <property type="molecule type" value="Genomic_DNA"/>
</dbReference>
<evidence type="ECO:0000313" key="3">
    <source>
        <dbReference type="Proteomes" id="UP001549164"/>
    </source>
</evidence>
<keyword evidence="3" id="KW-1185">Reference proteome</keyword>
<keyword evidence="1" id="KW-1133">Transmembrane helix</keyword>
<gene>
    <name evidence="2" type="ORF">ABID12_004048</name>
</gene>
<organism evidence="2 3">
    <name type="scientific">Martelella mangrovi</name>
    <dbReference type="NCBI Taxonomy" id="1397477"/>
    <lineage>
        <taxon>Bacteria</taxon>
        <taxon>Pseudomonadati</taxon>
        <taxon>Pseudomonadota</taxon>
        <taxon>Alphaproteobacteria</taxon>
        <taxon>Hyphomicrobiales</taxon>
        <taxon>Aurantimonadaceae</taxon>
        <taxon>Martelella</taxon>
    </lineage>
</organism>
<reference evidence="2 3" key="1">
    <citation type="submission" date="2024-06" db="EMBL/GenBank/DDBJ databases">
        <title>Genomic Encyclopedia of Type Strains, Phase IV (KMG-IV): sequencing the most valuable type-strain genomes for metagenomic binning, comparative biology and taxonomic classification.</title>
        <authorList>
            <person name="Goeker M."/>
        </authorList>
    </citation>
    <scope>NUCLEOTIDE SEQUENCE [LARGE SCALE GENOMIC DNA]</scope>
    <source>
        <strain evidence="2 3">DSM 28102</strain>
    </source>
</reference>
<keyword evidence="1" id="KW-0472">Membrane</keyword>
<feature type="transmembrane region" description="Helical" evidence="1">
    <location>
        <begin position="31"/>
        <end position="52"/>
    </location>
</feature>
<comment type="caution">
    <text evidence="2">The sequence shown here is derived from an EMBL/GenBank/DDBJ whole genome shotgun (WGS) entry which is preliminary data.</text>
</comment>
<sequence>MSILKNSAVHVAVAFVAMGSWAVYVNRAYPMPAPLVAGLSQGMASAVITLFLKRMIEFTGKALNGLASLVVPPAAAALCSLIILLTIHTLSHTPDILATIALPLSVTTVYACAYNFLNWRRSDGRRT</sequence>
<evidence type="ECO:0000256" key="1">
    <source>
        <dbReference type="SAM" id="Phobius"/>
    </source>
</evidence>
<dbReference type="RefSeq" id="WP_354435843.1">
    <property type="nucleotide sequence ID" value="NZ_JBEPLY010000020.1"/>
</dbReference>
<protein>
    <submittedName>
        <fullName evidence="2">Heme exporter protein D</fullName>
    </submittedName>
</protein>
<feature type="transmembrane region" description="Helical" evidence="1">
    <location>
        <begin position="64"/>
        <end position="90"/>
    </location>
</feature>
<keyword evidence="1" id="KW-0812">Transmembrane</keyword>
<feature type="transmembrane region" description="Helical" evidence="1">
    <location>
        <begin position="7"/>
        <end position="25"/>
    </location>
</feature>
<feature type="transmembrane region" description="Helical" evidence="1">
    <location>
        <begin position="96"/>
        <end position="117"/>
    </location>
</feature>